<protein>
    <recommendedName>
        <fullName evidence="3">KAP NTPase domain-containing protein</fullName>
    </recommendedName>
</protein>
<dbReference type="Pfam" id="PF07693">
    <property type="entry name" value="KAP_NTPase"/>
    <property type="match status" value="1"/>
</dbReference>
<dbReference type="InterPro" id="IPR011646">
    <property type="entry name" value="KAP_P-loop"/>
</dbReference>
<feature type="transmembrane region" description="Helical" evidence="2">
    <location>
        <begin position="148"/>
        <end position="169"/>
    </location>
</feature>
<feature type="domain" description="KAP NTPase" evidence="3">
    <location>
        <begin position="31"/>
        <end position="411"/>
    </location>
</feature>
<keyword evidence="5" id="KW-1185">Reference proteome</keyword>
<organism evidence="4 5">
    <name type="scientific">Streptomyces hydrogenans</name>
    <dbReference type="NCBI Taxonomy" id="1873719"/>
    <lineage>
        <taxon>Bacteria</taxon>
        <taxon>Bacillati</taxon>
        <taxon>Actinomycetota</taxon>
        <taxon>Actinomycetes</taxon>
        <taxon>Kitasatosporales</taxon>
        <taxon>Streptomycetaceae</taxon>
        <taxon>Streptomyces</taxon>
    </lineage>
</organism>
<reference evidence="4" key="1">
    <citation type="submission" date="2024-05" db="EMBL/GenBank/DDBJ databases">
        <title>Whole genome shotgun sequence of Streptomyces hydrogenans NBRC 13475.</title>
        <authorList>
            <person name="Komaki H."/>
            <person name="Tamura T."/>
        </authorList>
    </citation>
    <scope>NUCLEOTIDE SEQUENCE</scope>
    <source>
        <strain evidence="4">NBRC 13475</strain>
    </source>
</reference>
<keyword evidence="2" id="KW-1133">Transmembrane helix</keyword>
<evidence type="ECO:0000256" key="2">
    <source>
        <dbReference type="SAM" id="Phobius"/>
    </source>
</evidence>
<keyword evidence="2" id="KW-0472">Membrane</keyword>
<sequence length="1326" mass="142233">MAQPRPWILEDSAIDSQEQDRFDHLSVARELSVILRGSRQSLAIGLLGPFGSGKSSVVRLLDAELKGNKDWAVVHLSAERHSGTARARGLLYGLLDDLKRQGLINDKTWHSERVCLESGRQRVDSRRSATSGQPGTSRRKYVMAALEALGWMAATLGLIWLIGAVLVIIGRVVGVGVGVSPWAWFASPGASPLVAVAFSAAVAANVLGTVKEGALAALKRYDITLTTPRPESTDDLEQVFARLIGGIRRRLVIAIDDIDRLSATEVLEALTTVRSLLLTGTHHTHPPVFLLSCDEDIVREAIVGVRPGLAHRPAHTAEHDSSPSSTAAPERKATEEAAQEYLNKLFTVRMVLPAHHGGDLRDYAERLLTHPTEHGAVAALGGMQRVHDVLDLLVHQDVKDPRHVIRLLNAFLADYALAMRREQPDETGTARIAPGEVTGHPLTLARLTVLRHDFPGLYHAIRTEHDLLAVLDDALLGSTTAVNDPLLRAFTQTVPTQDIADGQQTVRRLNTTAQPGLTYLLATAGRTRTGRPAHLMPLLTLGSTPASRLLGSEQAAAIHRELVQRDTEAFTTRLIDTQDRHRILSAAAHTIAQARQGLDVENVLTAAIQALGRIADLTDHAAADPQSARALQALTEEIARRRADAASPLPAHDLIAALDLFPEAYLPALHQALSTPPAPVLEGTPGAEQPAFLWAQALIALPAGRHANQLHAPLTDYLTTLADNGGTGDLTTWLTAYEDAPAKRREAWPPQAHQALLAMAARVGDDKATQRVHQITVESAGVHQWQRPVAEGLLAWLATDDNNLRAKAVELLDHATVPEDGWGDPAATPAAPADSTLAAQIAERAADFLEDDDDADSSQATAKLLHTWLPTIGHHAAITPGAKVSTVTARAVGNAAHTCLDLAVDAVSIMADLPEQDAAVCAVAIIGNLHDPIVTEAVRDALVEAVITYLRHTQHSEETEVQEAAGTCVTALTTSLNQPDERGAHARRCLPALMTTQQGRAEGSRLADQLMMVLGNYNQPHIAEVLEGLQVLFRDPDLRAAKLAGVLQHLQNWIGSAPVPAVTFAAHHAQDAAVSVTWLSWIAQFWQQLQPHVRTSAVAAAERSDLRETALPSLLAQQILDGNDTNAWAHATSVWDKVASSQQASLLAAANGRCPDLAERANEAAHTILNDALDVADTEQLPALLELIARSGQFTEAVCAHVQQRLTDRDWDAARMTDMVTAVADSPAVWDVLFEEVGSDQTTLGHATSLIGVLISANPDCVPAAFIEHMGAALQTATTANASALGHAVRPLPDLARRLGRTLTGQGKTPEGKERMRAFKSAAGIR</sequence>
<keyword evidence="2" id="KW-0812">Transmembrane</keyword>
<dbReference type="EMBL" id="BNDW01000102">
    <property type="protein sequence ID" value="GHI26613.1"/>
    <property type="molecule type" value="Genomic_DNA"/>
</dbReference>
<name>A0ABQ3PNK8_9ACTN</name>
<accession>A0ABQ3PNK8</accession>
<dbReference type="Proteomes" id="UP001052739">
    <property type="component" value="Unassembled WGS sequence"/>
</dbReference>
<feature type="transmembrane region" description="Helical" evidence="2">
    <location>
        <begin position="189"/>
        <end position="210"/>
    </location>
</feature>
<gene>
    <name evidence="4" type="ORF">Shyd_79840</name>
</gene>
<evidence type="ECO:0000313" key="4">
    <source>
        <dbReference type="EMBL" id="GHI26613.1"/>
    </source>
</evidence>
<comment type="caution">
    <text evidence="4">The sequence shown here is derived from an EMBL/GenBank/DDBJ whole genome shotgun (WGS) entry which is preliminary data.</text>
</comment>
<evidence type="ECO:0000259" key="3">
    <source>
        <dbReference type="Pfam" id="PF07693"/>
    </source>
</evidence>
<dbReference type="RefSeq" id="WP_190225463.1">
    <property type="nucleotide sequence ID" value="NZ_BNBS01000108.1"/>
</dbReference>
<dbReference type="InterPro" id="IPR027417">
    <property type="entry name" value="P-loop_NTPase"/>
</dbReference>
<evidence type="ECO:0000256" key="1">
    <source>
        <dbReference type="SAM" id="MobiDB-lite"/>
    </source>
</evidence>
<dbReference type="SUPFAM" id="SSF48371">
    <property type="entry name" value="ARM repeat"/>
    <property type="match status" value="1"/>
</dbReference>
<proteinExistence type="predicted"/>
<dbReference type="InterPro" id="IPR016024">
    <property type="entry name" value="ARM-type_fold"/>
</dbReference>
<dbReference type="SUPFAM" id="SSF52540">
    <property type="entry name" value="P-loop containing nucleoside triphosphate hydrolases"/>
    <property type="match status" value="1"/>
</dbReference>
<evidence type="ECO:0000313" key="5">
    <source>
        <dbReference type="Proteomes" id="UP001052739"/>
    </source>
</evidence>
<feature type="region of interest" description="Disordered" evidence="1">
    <location>
        <begin position="311"/>
        <end position="334"/>
    </location>
</feature>